<dbReference type="OrthoDB" id="1939092at2759"/>
<reference evidence="2 3" key="1">
    <citation type="journal article" date="2017" name="Nature">
        <title>The Apostasia genome and the evolution of orchids.</title>
        <authorList>
            <person name="Zhang G.Q."/>
            <person name="Liu K.W."/>
            <person name="Li Z."/>
            <person name="Lohaus R."/>
            <person name="Hsiao Y.Y."/>
            <person name="Niu S.C."/>
            <person name="Wang J.Y."/>
            <person name="Lin Y.C."/>
            <person name="Xu Q."/>
            <person name="Chen L.J."/>
            <person name="Yoshida K."/>
            <person name="Fujiwara S."/>
            <person name="Wang Z.W."/>
            <person name="Zhang Y.Q."/>
            <person name="Mitsuda N."/>
            <person name="Wang M."/>
            <person name="Liu G.H."/>
            <person name="Pecoraro L."/>
            <person name="Huang H.X."/>
            <person name="Xiao X.J."/>
            <person name="Lin M."/>
            <person name="Wu X.Y."/>
            <person name="Wu W.L."/>
            <person name="Chen Y.Y."/>
            <person name="Chang S.B."/>
            <person name="Sakamoto S."/>
            <person name="Ohme-Takagi M."/>
            <person name="Yagi M."/>
            <person name="Zeng S.J."/>
            <person name="Shen C.Y."/>
            <person name="Yeh C.M."/>
            <person name="Luo Y.B."/>
            <person name="Tsai W.C."/>
            <person name="Van de Peer Y."/>
            <person name="Liu Z.J."/>
        </authorList>
    </citation>
    <scope>NUCLEOTIDE SEQUENCE [LARGE SCALE GENOMIC DNA]</scope>
    <source>
        <strain evidence="3">cv. Shenzhen</strain>
        <tissue evidence="2">Stem</tissue>
    </source>
</reference>
<organism evidence="2 3">
    <name type="scientific">Apostasia shenzhenica</name>
    <dbReference type="NCBI Taxonomy" id="1088818"/>
    <lineage>
        <taxon>Eukaryota</taxon>
        <taxon>Viridiplantae</taxon>
        <taxon>Streptophyta</taxon>
        <taxon>Embryophyta</taxon>
        <taxon>Tracheophyta</taxon>
        <taxon>Spermatophyta</taxon>
        <taxon>Magnoliopsida</taxon>
        <taxon>Liliopsida</taxon>
        <taxon>Asparagales</taxon>
        <taxon>Orchidaceae</taxon>
        <taxon>Apostasioideae</taxon>
        <taxon>Apostasia</taxon>
    </lineage>
</organism>
<keyword evidence="3" id="KW-1185">Reference proteome</keyword>
<dbReference type="AlphaFoldDB" id="A0A2I0AJF5"/>
<dbReference type="PANTHER" id="PTHR34281:SF2">
    <property type="entry name" value="PROTEIN EARLY FLOWERING 3"/>
    <property type="match status" value="1"/>
</dbReference>
<dbReference type="GO" id="GO:2000028">
    <property type="term" value="P:regulation of photoperiodism, flowering"/>
    <property type="evidence" value="ECO:0007669"/>
    <property type="project" value="InterPro"/>
</dbReference>
<dbReference type="PANTHER" id="PTHR34281">
    <property type="entry name" value="PROTEIN EARLY FLOWERING 3"/>
    <property type="match status" value="1"/>
</dbReference>
<evidence type="ECO:0000256" key="1">
    <source>
        <dbReference type="SAM" id="MobiDB-lite"/>
    </source>
</evidence>
<gene>
    <name evidence="2" type="primary">ELF3</name>
    <name evidence="2" type="ORF">AXF42_Ash011984</name>
</gene>
<feature type="compositionally biased region" description="Polar residues" evidence="1">
    <location>
        <begin position="194"/>
        <end position="210"/>
    </location>
</feature>
<feature type="compositionally biased region" description="Basic and acidic residues" evidence="1">
    <location>
        <begin position="1"/>
        <end position="11"/>
    </location>
</feature>
<name>A0A2I0AJF5_9ASPA</name>
<protein>
    <submittedName>
        <fullName evidence="2">Protein EARLY FLOWERING 3</fullName>
    </submittedName>
</protein>
<dbReference type="STRING" id="1088818.A0A2I0AJF5"/>
<proteinExistence type="predicted"/>
<evidence type="ECO:0000313" key="2">
    <source>
        <dbReference type="EMBL" id="PKA55692.1"/>
    </source>
</evidence>
<evidence type="ECO:0000313" key="3">
    <source>
        <dbReference type="Proteomes" id="UP000236161"/>
    </source>
</evidence>
<dbReference type="Proteomes" id="UP000236161">
    <property type="component" value="Unassembled WGS sequence"/>
</dbReference>
<dbReference type="InterPro" id="IPR039319">
    <property type="entry name" value="ELF3-like"/>
</dbReference>
<sequence length="391" mass="42723">MKRGKEDDKAVRPMFPRLHVNDADRGGPRAPPRNKMALYEQLSIPSQRFNPTALPPPNPGTLAPSASSSKGGTHERTVLSPFYPPKSMPTQSAEKACSRSPDGKYVNTMGMELERSFCRVDNKYSRSAGSIAVGSSLSAHDQSCGKKFCKKKLDDDDDDDFRVPTFNQVGSIQQFKEANLVDLSKSAPLGPSILQKTSSSRLNSSIQVPSSDGKPVDEANASEILSKANNRNHDEQRSTEPLVENDHNSPTYPEADVMHADNSKVLLLASDVGVQTKMVKTNYLNSQIHGESTDKGALDGRGCINKAEILEKMNSSWIRSQSCSRESLEHIHGSNVNAENWPGLLNNSDKSDEISETSMVDSISGLEISPDDVVGIIGPKQFWKARRAIVK</sequence>
<dbReference type="EMBL" id="KZ451978">
    <property type="protein sequence ID" value="PKA55692.1"/>
    <property type="molecule type" value="Genomic_DNA"/>
</dbReference>
<feature type="region of interest" description="Disordered" evidence="1">
    <location>
        <begin position="1"/>
        <end position="101"/>
    </location>
</feature>
<accession>A0A2I0AJF5</accession>
<feature type="region of interest" description="Disordered" evidence="1">
    <location>
        <begin position="192"/>
        <end position="247"/>
    </location>
</feature>